<dbReference type="Pfam" id="PF14367">
    <property type="entry name" value="DUF4411"/>
    <property type="match status" value="1"/>
</dbReference>
<dbReference type="SUPFAM" id="SSF88723">
    <property type="entry name" value="PIN domain-like"/>
    <property type="match status" value="1"/>
</dbReference>
<accession>A0A0F0LWG2</accession>
<protein>
    <recommendedName>
        <fullName evidence="3">DUF4411 domain-containing protein</fullName>
    </recommendedName>
</protein>
<sequence length="152" mass="16735">MYSVDTSVLITAWRDHYWPDVFPGFWDRFNDAVDAGVLQAIDPVKGELTKRDDAVAAWAKARPHFFVPLDTDIQAATTDVLSTHPGLITQGGKRSTVDPFVIGLGIARGFPVVTYEKASNSTVKPHIPNVCNDKGHPVMGMEQLARALGWQF</sequence>
<gene>
    <name evidence="1" type="ORF">RR49_00912</name>
</gene>
<dbReference type="STRING" id="400772.RR49_00912"/>
<dbReference type="PIRSF" id="PIRSF008505">
    <property type="entry name" value="UCP008505"/>
    <property type="match status" value="1"/>
</dbReference>
<dbReference type="OrthoDB" id="338425at2"/>
<comment type="caution">
    <text evidence="1">The sequence shown here is derived from an EMBL/GenBank/DDBJ whole genome shotgun (WGS) entry which is preliminary data.</text>
</comment>
<evidence type="ECO:0008006" key="3">
    <source>
        <dbReference type="Google" id="ProtNLM"/>
    </source>
</evidence>
<dbReference type="EMBL" id="JYIY01000065">
    <property type="protein sequence ID" value="KJL37849.1"/>
    <property type="molecule type" value="Genomic_DNA"/>
</dbReference>
<evidence type="ECO:0000313" key="1">
    <source>
        <dbReference type="EMBL" id="KJL37849.1"/>
    </source>
</evidence>
<name>A0A0F0LWG2_9MICO</name>
<dbReference type="PATRIC" id="fig|400772.4.peg.938"/>
<dbReference type="InterPro" id="IPR029060">
    <property type="entry name" value="PIN-like_dom_sf"/>
</dbReference>
<reference evidence="1 2" key="1">
    <citation type="submission" date="2015-02" db="EMBL/GenBank/DDBJ databases">
        <title>Draft genome sequences of ten Microbacterium spp. with emphasis on heavy metal contaminated environments.</title>
        <authorList>
            <person name="Corretto E."/>
        </authorList>
    </citation>
    <scope>NUCLEOTIDE SEQUENCE [LARGE SCALE GENOMIC DNA]</scope>
    <source>
        <strain evidence="1 2">DSM 18659</strain>
    </source>
</reference>
<proteinExistence type="predicted"/>
<dbReference type="AlphaFoldDB" id="A0A0F0LWG2"/>
<dbReference type="InterPro" id="IPR016541">
    <property type="entry name" value="UCP008505"/>
</dbReference>
<organism evidence="1 2">
    <name type="scientific">Microbacterium ginsengisoli</name>
    <dbReference type="NCBI Taxonomy" id="400772"/>
    <lineage>
        <taxon>Bacteria</taxon>
        <taxon>Bacillati</taxon>
        <taxon>Actinomycetota</taxon>
        <taxon>Actinomycetes</taxon>
        <taxon>Micrococcales</taxon>
        <taxon>Microbacteriaceae</taxon>
        <taxon>Microbacterium</taxon>
    </lineage>
</organism>
<evidence type="ECO:0000313" key="2">
    <source>
        <dbReference type="Proteomes" id="UP000033451"/>
    </source>
</evidence>
<dbReference type="Proteomes" id="UP000033451">
    <property type="component" value="Unassembled WGS sequence"/>
</dbReference>
<dbReference type="RefSeq" id="WP_048809269.1">
    <property type="nucleotide sequence ID" value="NZ_JYIY01000065.1"/>
</dbReference>
<keyword evidence="2" id="KW-1185">Reference proteome</keyword>